<dbReference type="HOGENOM" id="CLU_005854_7_5_7"/>
<comment type="similarity">
    <text evidence="2">Belongs to the 5'-nucleotidase family.</text>
</comment>
<protein>
    <submittedName>
        <fullName evidence="5">Metallophosphoesterase</fullName>
    </submittedName>
</protein>
<feature type="domain" description="5'-Nucleotidase C-terminal" evidence="4">
    <location>
        <begin position="322"/>
        <end position="465"/>
    </location>
</feature>
<dbReference type="RefSeq" id="WP_015773377.1">
    <property type="nucleotide sequence ID" value="NC_013173.1"/>
</dbReference>
<dbReference type="Pfam" id="PF02872">
    <property type="entry name" value="5_nucleotid_C"/>
    <property type="match status" value="1"/>
</dbReference>
<dbReference type="KEGG" id="dba:Dbac_1176"/>
<sequence>MGDKTKTSLTILHTNDMHGRYRPITIIKGSATSQTGDPGRTWDEFEREGTAGGFAALATAVKRIRLERGPDNVLLVDGGDTFSDDLLGNLTRGEAVIRLMNSVGYQLMALGNHDYDFGSERTRELDEIANFPMRASNVIDVKTGQPFLGDPTIVFQAAGIRVGFLTLTYHNTGFTGNPKNYEGLEFKDGVEAVRQYLPELRERSDLVVVLSHLGSAMDRVLAREVPEMDIIIGAHSHDRISNERIGDVTIVQAVSDNSVLGEIEVSLHGTQITKVESRLHTLWLEEFPEDEEIVRQVAALRAPYQDTLEEVIAIAAEPIGRHYRSESPFDKLVGEIICAETGAEIAFMPGVGYGVTLHPGAITREALYTLIPHPAKLVTMQLTGDRVLEILEQCATNQAPGDPRLIVGGLVQTAGLRWIVDFAQPSGSRVSAVYVRNEALLKDKSYIIGTNTGMAGGLHRYTAFTKGQDEVVHDLQVNELVEKAFAKMGTVRSPALGDITLRGKD</sequence>
<evidence type="ECO:0000256" key="1">
    <source>
        <dbReference type="ARBA" id="ARBA00022729"/>
    </source>
</evidence>
<dbReference type="InterPro" id="IPR036907">
    <property type="entry name" value="5'-Nucleotdase_C_sf"/>
</dbReference>
<dbReference type="eggNOG" id="COG0737">
    <property type="taxonomic scope" value="Bacteria"/>
</dbReference>
<dbReference type="EMBL" id="CP001629">
    <property type="protein sequence ID" value="ACU89280.1"/>
    <property type="molecule type" value="Genomic_DNA"/>
</dbReference>
<evidence type="ECO:0000313" key="5">
    <source>
        <dbReference type="EMBL" id="ACU89280.1"/>
    </source>
</evidence>
<accession>C7LRD4</accession>
<dbReference type="PANTHER" id="PTHR11575:SF24">
    <property type="entry name" value="5'-NUCLEOTIDASE"/>
    <property type="match status" value="1"/>
</dbReference>
<reference evidence="5 6" key="1">
    <citation type="journal article" date="2009" name="Stand. Genomic Sci.">
        <title>Complete genome sequence of Desulfomicrobium baculatum type strain (X).</title>
        <authorList>
            <person name="Copeland A."/>
            <person name="Spring S."/>
            <person name="Goker M."/>
            <person name="Schneider S."/>
            <person name="Lapidus A."/>
            <person name="Del Rio T.G."/>
            <person name="Tice H."/>
            <person name="Cheng J.F."/>
            <person name="Chen F."/>
            <person name="Nolan M."/>
            <person name="Bruce D."/>
            <person name="Goodwin L."/>
            <person name="Pitluck S."/>
            <person name="Ivanova N."/>
            <person name="Mavrommatis K."/>
            <person name="Ovchinnikova G."/>
            <person name="Pati A."/>
            <person name="Chen A."/>
            <person name="Palaniappan K."/>
            <person name="Land M."/>
            <person name="Hauser L."/>
            <person name="Chang Y.J."/>
            <person name="Jeffries C.C."/>
            <person name="Meincke L."/>
            <person name="Sims D."/>
            <person name="Brettin T."/>
            <person name="Detter J.C."/>
            <person name="Han C."/>
            <person name="Chain P."/>
            <person name="Bristow J."/>
            <person name="Eisen J.A."/>
            <person name="Markowitz V."/>
            <person name="Hugenholtz P."/>
            <person name="Kyrpides N.C."/>
            <person name="Klenk H.P."/>
            <person name="Lucas S."/>
        </authorList>
    </citation>
    <scope>NUCLEOTIDE SEQUENCE [LARGE SCALE GENOMIC DNA]</scope>
    <source>
        <strain evidence="6">DSM 4028 / VKM B-1378 / X</strain>
    </source>
</reference>
<dbReference type="GO" id="GO:0000166">
    <property type="term" value="F:nucleotide binding"/>
    <property type="evidence" value="ECO:0007669"/>
    <property type="project" value="UniProtKB-KW"/>
</dbReference>
<feature type="domain" description="Calcineurin-like phosphoesterase" evidence="3">
    <location>
        <begin position="10"/>
        <end position="238"/>
    </location>
</feature>
<dbReference type="CDD" id="cd00845">
    <property type="entry name" value="MPP_UshA_N_like"/>
    <property type="match status" value="1"/>
</dbReference>
<dbReference type="Gene3D" id="3.60.21.10">
    <property type="match status" value="1"/>
</dbReference>
<proteinExistence type="inferred from homology"/>
<dbReference type="InterPro" id="IPR004843">
    <property type="entry name" value="Calcineurin-like_PHP"/>
</dbReference>
<dbReference type="AlphaFoldDB" id="C7LRD4"/>
<dbReference type="InterPro" id="IPR029052">
    <property type="entry name" value="Metallo-depent_PP-like"/>
</dbReference>
<dbReference type="PRINTS" id="PR01607">
    <property type="entry name" value="APYRASEFAMLY"/>
</dbReference>
<gene>
    <name evidence="5" type="ordered locus">Dbac_1176</name>
</gene>
<dbReference type="GO" id="GO:0030288">
    <property type="term" value="C:outer membrane-bounded periplasmic space"/>
    <property type="evidence" value="ECO:0007669"/>
    <property type="project" value="TreeGrafter"/>
</dbReference>
<keyword evidence="2" id="KW-0547">Nucleotide-binding</keyword>
<dbReference type="STRING" id="525897.Dbac_1176"/>
<dbReference type="Pfam" id="PF00149">
    <property type="entry name" value="Metallophos"/>
    <property type="match status" value="1"/>
</dbReference>
<evidence type="ECO:0000256" key="2">
    <source>
        <dbReference type="RuleBase" id="RU362119"/>
    </source>
</evidence>
<dbReference type="GO" id="GO:0016787">
    <property type="term" value="F:hydrolase activity"/>
    <property type="evidence" value="ECO:0007669"/>
    <property type="project" value="UniProtKB-KW"/>
</dbReference>
<dbReference type="InterPro" id="IPR006179">
    <property type="entry name" value="5_nucleotidase/apyrase"/>
</dbReference>
<dbReference type="Gene3D" id="3.90.780.10">
    <property type="entry name" value="5'-Nucleotidase, C-terminal domain"/>
    <property type="match status" value="1"/>
</dbReference>
<evidence type="ECO:0000313" key="6">
    <source>
        <dbReference type="Proteomes" id="UP000002216"/>
    </source>
</evidence>
<dbReference type="SUPFAM" id="SSF55816">
    <property type="entry name" value="5'-nucleotidase (syn. UDP-sugar hydrolase), C-terminal domain"/>
    <property type="match status" value="1"/>
</dbReference>
<dbReference type="SUPFAM" id="SSF56300">
    <property type="entry name" value="Metallo-dependent phosphatases"/>
    <property type="match status" value="1"/>
</dbReference>
<dbReference type="Proteomes" id="UP000002216">
    <property type="component" value="Chromosome"/>
</dbReference>
<keyword evidence="6" id="KW-1185">Reference proteome</keyword>
<keyword evidence="1" id="KW-0732">Signal</keyword>
<dbReference type="OrthoDB" id="9803927at2"/>
<dbReference type="PANTHER" id="PTHR11575">
    <property type="entry name" value="5'-NUCLEOTIDASE-RELATED"/>
    <property type="match status" value="1"/>
</dbReference>
<organism evidence="5 6">
    <name type="scientific">Desulfomicrobium baculatum (strain DSM 4028 / VKM B-1378 / X)</name>
    <name type="common">Desulfovibrio baculatus</name>
    <dbReference type="NCBI Taxonomy" id="525897"/>
    <lineage>
        <taxon>Bacteria</taxon>
        <taxon>Pseudomonadati</taxon>
        <taxon>Thermodesulfobacteriota</taxon>
        <taxon>Desulfovibrionia</taxon>
        <taxon>Desulfovibrionales</taxon>
        <taxon>Desulfomicrobiaceae</taxon>
        <taxon>Desulfomicrobium</taxon>
    </lineage>
</organism>
<evidence type="ECO:0000259" key="3">
    <source>
        <dbReference type="Pfam" id="PF00149"/>
    </source>
</evidence>
<dbReference type="GO" id="GO:0009166">
    <property type="term" value="P:nucleotide catabolic process"/>
    <property type="evidence" value="ECO:0007669"/>
    <property type="project" value="InterPro"/>
</dbReference>
<evidence type="ECO:0000259" key="4">
    <source>
        <dbReference type="Pfam" id="PF02872"/>
    </source>
</evidence>
<name>C7LRD4_DESBD</name>
<dbReference type="InterPro" id="IPR008334">
    <property type="entry name" value="5'-Nucleotdase_C"/>
</dbReference>
<keyword evidence="2" id="KW-0378">Hydrolase</keyword>